<evidence type="ECO:0000313" key="2">
    <source>
        <dbReference type="EMBL" id="MDF2257048.1"/>
    </source>
</evidence>
<name>A0ABT5YZL2_9ACTN</name>
<feature type="transmembrane region" description="Helical" evidence="1">
    <location>
        <begin position="37"/>
        <end position="55"/>
    </location>
</feature>
<organism evidence="2 3">
    <name type="scientific">Streptantibioticus ferralitis</name>
    <dbReference type="NCBI Taxonomy" id="236510"/>
    <lineage>
        <taxon>Bacteria</taxon>
        <taxon>Bacillati</taxon>
        <taxon>Actinomycetota</taxon>
        <taxon>Actinomycetes</taxon>
        <taxon>Kitasatosporales</taxon>
        <taxon>Streptomycetaceae</taxon>
        <taxon>Streptantibioticus</taxon>
    </lineage>
</organism>
<evidence type="ECO:0000256" key="1">
    <source>
        <dbReference type="SAM" id="Phobius"/>
    </source>
</evidence>
<feature type="transmembrane region" description="Helical" evidence="1">
    <location>
        <begin position="12"/>
        <end position="30"/>
    </location>
</feature>
<protein>
    <recommendedName>
        <fullName evidence="4">Integral membrane protein</fullName>
    </recommendedName>
</protein>
<keyword evidence="1" id="KW-0812">Transmembrane</keyword>
<comment type="caution">
    <text evidence="2">The sequence shown here is derived from an EMBL/GenBank/DDBJ whole genome shotgun (WGS) entry which is preliminary data.</text>
</comment>
<evidence type="ECO:0008006" key="4">
    <source>
        <dbReference type="Google" id="ProtNLM"/>
    </source>
</evidence>
<dbReference type="RefSeq" id="WP_275814361.1">
    <property type="nucleotide sequence ID" value="NZ_BAAANM010000003.1"/>
</dbReference>
<keyword evidence="1" id="KW-1133">Transmembrane helix</keyword>
<keyword evidence="3" id="KW-1185">Reference proteome</keyword>
<keyword evidence="1" id="KW-0472">Membrane</keyword>
<dbReference type="Proteomes" id="UP001220022">
    <property type="component" value="Unassembled WGS sequence"/>
</dbReference>
<reference evidence="2 3" key="1">
    <citation type="submission" date="2023-03" db="EMBL/GenBank/DDBJ databases">
        <title>Draft genome sequence of type strain Streptomyces ferralitis JCM 14344.</title>
        <authorList>
            <person name="Klaysubun C."/>
            <person name="Duangmal K."/>
        </authorList>
    </citation>
    <scope>NUCLEOTIDE SEQUENCE [LARGE SCALE GENOMIC DNA]</scope>
    <source>
        <strain evidence="2 3">JCM 14344</strain>
    </source>
</reference>
<evidence type="ECO:0000313" key="3">
    <source>
        <dbReference type="Proteomes" id="UP001220022"/>
    </source>
</evidence>
<dbReference type="EMBL" id="JARHTQ010000008">
    <property type="protein sequence ID" value="MDF2257048.1"/>
    <property type="molecule type" value="Genomic_DNA"/>
</dbReference>
<accession>A0ABT5YZL2</accession>
<gene>
    <name evidence="2" type="ORF">P2L57_15325</name>
</gene>
<proteinExistence type="predicted"/>
<sequence length="218" mass="22783">MEGTAHFRAARAALFAALCVTLSTTSHVLLSRLPLPLPTVAFAFLGMFALAYALAGRERGFWPITSLLVPLELAADTVFTTGQHTCYGPSGGPVTGALRSFGADVICDGGRVGTPLAGAGLPVADPALPWLLLAAHVAVGLLASWWLRRGEAALYQLLRATASLAFRPLTRAATVLCAYVAGPARPRARRPEARAAVPVPPLLLHSVVRRGPPRPAAV</sequence>